<accession>A0ABT2LYP4</accession>
<reference evidence="1" key="1">
    <citation type="submission" date="2022-09" db="EMBL/GenBank/DDBJ databases">
        <title>Eubacterium sp. LFL-14 isolated from human feces.</title>
        <authorList>
            <person name="Liu F."/>
        </authorList>
    </citation>
    <scope>NUCLEOTIDE SEQUENCE</scope>
    <source>
        <strain evidence="1">LFL-14</strain>
    </source>
</reference>
<evidence type="ECO:0000313" key="1">
    <source>
        <dbReference type="EMBL" id="MCT7397756.1"/>
    </source>
</evidence>
<evidence type="ECO:0008006" key="3">
    <source>
        <dbReference type="Google" id="ProtNLM"/>
    </source>
</evidence>
<keyword evidence="2" id="KW-1185">Reference proteome</keyword>
<organism evidence="1 2">
    <name type="scientific">Eubacterium album</name>
    <dbReference type="NCBI Taxonomy" id="2978477"/>
    <lineage>
        <taxon>Bacteria</taxon>
        <taxon>Bacillati</taxon>
        <taxon>Bacillota</taxon>
        <taxon>Clostridia</taxon>
        <taxon>Eubacteriales</taxon>
        <taxon>Eubacteriaceae</taxon>
        <taxon>Eubacterium</taxon>
    </lineage>
</organism>
<proteinExistence type="predicted"/>
<gene>
    <name evidence="1" type="ORF">N5B56_01475</name>
</gene>
<comment type="caution">
    <text evidence="1">The sequence shown here is derived from an EMBL/GenBank/DDBJ whole genome shotgun (WGS) entry which is preliminary data.</text>
</comment>
<evidence type="ECO:0000313" key="2">
    <source>
        <dbReference type="Proteomes" id="UP001431199"/>
    </source>
</evidence>
<protein>
    <recommendedName>
        <fullName evidence="3">LicD family protein</fullName>
    </recommendedName>
</protein>
<dbReference type="EMBL" id="JAODBU010000002">
    <property type="protein sequence ID" value="MCT7397756.1"/>
    <property type="molecule type" value="Genomic_DNA"/>
</dbReference>
<dbReference type="Proteomes" id="UP001431199">
    <property type="component" value="Unassembled WGS sequence"/>
</dbReference>
<sequence length="91" mass="11418">MIKLNARILGVLRLIYYYKHYRIALANLYPDQKFNWYEDTRKFYFGLDLPEGLNKNEMDFDRDMFFCPELRPYREWMETNRNELDKFVWKS</sequence>
<dbReference type="RefSeq" id="WP_260978192.1">
    <property type="nucleotide sequence ID" value="NZ_JAODBU010000002.1"/>
</dbReference>
<name>A0ABT2LYP4_9FIRM</name>